<reference evidence="9" key="1">
    <citation type="submission" date="2015-02" db="EMBL/GenBank/DDBJ databases">
        <title>Genome sequencing for Strongylocentrotus purpuratus.</title>
        <authorList>
            <person name="Murali S."/>
            <person name="Liu Y."/>
            <person name="Vee V."/>
            <person name="English A."/>
            <person name="Wang M."/>
            <person name="Skinner E."/>
            <person name="Han Y."/>
            <person name="Muzny D.M."/>
            <person name="Worley K.C."/>
            <person name="Gibbs R.A."/>
        </authorList>
    </citation>
    <scope>NUCLEOTIDE SEQUENCE</scope>
</reference>
<dbReference type="GeneID" id="105436651"/>
<name>A0A7M7HE34_STRPU</name>
<evidence type="ECO:0000313" key="8">
    <source>
        <dbReference type="EnsemblMetazoa" id="XP_011660735"/>
    </source>
</evidence>
<reference evidence="8" key="2">
    <citation type="submission" date="2021-01" db="UniProtKB">
        <authorList>
            <consortium name="EnsemblMetazoa"/>
        </authorList>
    </citation>
    <scope>IDENTIFICATION</scope>
</reference>
<sequence>MTDRRVTAGGQVFRRFVEVGRVAYIASGQNKGKLCVIVDVIDQRRALIDGPLSGVKRQGMRFKQLHLTDFVIRIPHSARNSTVRKAWEKDEITSKWDATIWAKKLAAKQKRKQMTDFDRYKLMRAKQKRNVILTREMAKLKKAESSAK</sequence>
<dbReference type="InterPro" id="IPR014722">
    <property type="entry name" value="Rib_uL2_dom2"/>
</dbReference>
<evidence type="ECO:0000256" key="5">
    <source>
        <dbReference type="ARBA" id="ARBA00035318"/>
    </source>
</evidence>
<feature type="domain" description="Large ribosomal subunit protein eL14" evidence="7">
    <location>
        <begin position="56"/>
        <end position="130"/>
    </location>
</feature>
<feature type="domain" description="KOW" evidence="6">
    <location>
        <begin position="19"/>
        <end position="49"/>
    </location>
</feature>
<evidence type="ECO:0000256" key="4">
    <source>
        <dbReference type="ARBA" id="ARBA00035215"/>
    </source>
</evidence>
<dbReference type="Pfam" id="PF01929">
    <property type="entry name" value="Ribosomal_L14e"/>
    <property type="match status" value="1"/>
</dbReference>
<dbReference type="RefSeq" id="XP_011660735.1">
    <property type="nucleotide sequence ID" value="XM_011662433.2"/>
</dbReference>
<dbReference type="InterPro" id="IPR002784">
    <property type="entry name" value="Ribosomal_eL14_dom"/>
</dbReference>
<organism evidence="8 9">
    <name type="scientific">Strongylocentrotus purpuratus</name>
    <name type="common">Purple sea urchin</name>
    <dbReference type="NCBI Taxonomy" id="7668"/>
    <lineage>
        <taxon>Eukaryota</taxon>
        <taxon>Metazoa</taxon>
        <taxon>Echinodermata</taxon>
        <taxon>Eleutherozoa</taxon>
        <taxon>Echinozoa</taxon>
        <taxon>Echinoidea</taxon>
        <taxon>Euechinoidea</taxon>
        <taxon>Echinacea</taxon>
        <taxon>Camarodonta</taxon>
        <taxon>Echinidea</taxon>
        <taxon>Strongylocentrotidae</taxon>
        <taxon>Strongylocentrotus</taxon>
    </lineage>
</organism>
<dbReference type="GO" id="GO:0003735">
    <property type="term" value="F:structural constituent of ribosome"/>
    <property type="evidence" value="ECO:0000318"/>
    <property type="project" value="GO_Central"/>
</dbReference>
<dbReference type="GO" id="GO:0006412">
    <property type="term" value="P:translation"/>
    <property type="evidence" value="ECO:0007669"/>
    <property type="project" value="InterPro"/>
</dbReference>
<dbReference type="SUPFAM" id="SSF50104">
    <property type="entry name" value="Translation proteins SH3-like domain"/>
    <property type="match status" value="1"/>
</dbReference>
<dbReference type="PANTHER" id="PTHR11127">
    <property type="entry name" value="60S RIBOSOMAL PROTEIN L14"/>
    <property type="match status" value="1"/>
</dbReference>
<proteinExistence type="inferred from homology"/>
<dbReference type="InterPro" id="IPR008991">
    <property type="entry name" value="Translation_prot_SH3-like_sf"/>
</dbReference>
<dbReference type="GO" id="GO:0022625">
    <property type="term" value="C:cytosolic large ribosomal subunit"/>
    <property type="evidence" value="ECO:0000318"/>
    <property type="project" value="GO_Central"/>
</dbReference>
<protein>
    <recommendedName>
        <fullName evidence="4">Large ribosomal subunit protein eL14</fullName>
    </recommendedName>
    <alternativeName>
        <fullName evidence="5">60S ribosomal protein L14</fullName>
    </alternativeName>
</protein>
<keyword evidence="2" id="KW-0689">Ribosomal protein</keyword>
<dbReference type="Proteomes" id="UP000007110">
    <property type="component" value="Unassembled WGS sequence"/>
</dbReference>
<evidence type="ECO:0000313" key="9">
    <source>
        <dbReference type="Proteomes" id="UP000007110"/>
    </source>
</evidence>
<comment type="similarity">
    <text evidence="1">Belongs to the eukaryotic ribosomal protein eL14 family.</text>
</comment>
<dbReference type="CDD" id="cd23702">
    <property type="entry name" value="eL14"/>
    <property type="match status" value="1"/>
</dbReference>
<keyword evidence="9" id="KW-1185">Reference proteome</keyword>
<dbReference type="KEGG" id="spu:105436651"/>
<evidence type="ECO:0000256" key="2">
    <source>
        <dbReference type="ARBA" id="ARBA00022980"/>
    </source>
</evidence>
<keyword evidence="3" id="KW-0687">Ribonucleoprotein</keyword>
<dbReference type="FunFam" id="2.30.30.30:FF:000022">
    <property type="entry name" value="60S ribosomal protein L14"/>
    <property type="match status" value="1"/>
</dbReference>
<dbReference type="PANTHER" id="PTHR11127:SF2">
    <property type="entry name" value="LARGE RIBOSOMAL SUBUNIT PROTEIN EL14"/>
    <property type="match status" value="1"/>
</dbReference>
<evidence type="ECO:0000259" key="6">
    <source>
        <dbReference type="Pfam" id="PF00467"/>
    </source>
</evidence>
<evidence type="ECO:0000256" key="3">
    <source>
        <dbReference type="ARBA" id="ARBA00023274"/>
    </source>
</evidence>
<dbReference type="InterPro" id="IPR039660">
    <property type="entry name" value="Ribosomal_eL14"/>
</dbReference>
<dbReference type="Gene3D" id="2.30.30.30">
    <property type="match status" value="1"/>
</dbReference>
<dbReference type="Pfam" id="PF00467">
    <property type="entry name" value="KOW"/>
    <property type="match status" value="1"/>
</dbReference>
<dbReference type="CTD" id="9045"/>
<dbReference type="GO" id="GO:0042273">
    <property type="term" value="P:ribosomal large subunit biogenesis"/>
    <property type="evidence" value="ECO:0000318"/>
    <property type="project" value="GO_Central"/>
</dbReference>
<evidence type="ECO:0000259" key="7">
    <source>
        <dbReference type="Pfam" id="PF01929"/>
    </source>
</evidence>
<evidence type="ECO:0000256" key="1">
    <source>
        <dbReference type="ARBA" id="ARBA00006592"/>
    </source>
</evidence>
<dbReference type="Gene3D" id="6.10.250.2270">
    <property type="match status" value="1"/>
</dbReference>
<accession>A0A7M7HE34</accession>
<dbReference type="InParanoid" id="A0A7M7HE34"/>
<dbReference type="OrthoDB" id="1875589at2759"/>
<dbReference type="GO" id="GO:0003723">
    <property type="term" value="F:RNA binding"/>
    <property type="evidence" value="ECO:0000318"/>
    <property type="project" value="GO_Central"/>
</dbReference>
<dbReference type="InterPro" id="IPR005824">
    <property type="entry name" value="KOW"/>
</dbReference>
<dbReference type="EnsemblMetazoa" id="XM_011662433">
    <property type="protein sequence ID" value="XP_011660735"/>
    <property type="gene ID" value="LOC105436651"/>
</dbReference>
<dbReference type="AlphaFoldDB" id="A0A7M7HE34"/>
<dbReference type="OMA" id="ANWRFVE"/>